<dbReference type="GO" id="GO:0008360">
    <property type="term" value="P:regulation of cell shape"/>
    <property type="evidence" value="ECO:0007669"/>
    <property type="project" value="UniProtKB-KW"/>
</dbReference>
<dbReference type="Pfam" id="PF04085">
    <property type="entry name" value="MreC"/>
    <property type="match status" value="1"/>
</dbReference>
<comment type="similarity">
    <text evidence="1 5">Belongs to the MreC family.</text>
</comment>
<evidence type="ECO:0000256" key="2">
    <source>
        <dbReference type="ARBA" id="ARBA00013855"/>
    </source>
</evidence>
<sequence length="306" mass="33317">MPIISGKIDTISLKIIRGVDVKKFNPNKNIIITLIVVIIVVTIISLTAAKRTNSGKNNLGQSAVNDSVGFIDKVISFPAKAIGNGISSISTLFNTYDENERLKERIDGYGELSIQNDNLKKENEALKKELALNETLGNYERVTATVVSRSPDMWQDLLIVDRGSNDGIEPNMAVLAQKGLIGRVIEVNANSSKVELLTSKNQNSNHFPVQINSEKGDSYGLLKKFDDKENTLVVSQIVGDMDIKEGDIVQTSGLGQNSPANLPIGVVQKVKPDSYGLDREVYVKPYAEMHGIPVVTIIKRLAGAGE</sequence>
<dbReference type="NCBIfam" id="TIGR00219">
    <property type="entry name" value="mreC"/>
    <property type="match status" value="1"/>
</dbReference>
<name>A0A242CET1_9ENTE</name>
<dbReference type="PANTHER" id="PTHR34138:SF1">
    <property type="entry name" value="CELL SHAPE-DETERMINING PROTEIN MREC"/>
    <property type="match status" value="1"/>
</dbReference>
<dbReference type="EMBL" id="NGLE02000001">
    <property type="protein sequence ID" value="MEI5994241.1"/>
    <property type="molecule type" value="Genomic_DNA"/>
</dbReference>
<protein>
    <recommendedName>
        <fullName evidence="2 5">Cell shape-determining protein MreC</fullName>
    </recommendedName>
    <alternativeName>
        <fullName evidence="4 5">Cell shape protein MreC</fullName>
    </alternativeName>
</protein>
<evidence type="ECO:0000259" key="8">
    <source>
        <dbReference type="Pfam" id="PF04085"/>
    </source>
</evidence>
<evidence type="ECO:0000256" key="1">
    <source>
        <dbReference type="ARBA" id="ARBA00009369"/>
    </source>
</evidence>
<feature type="domain" description="Rod shape-determining protein MreC beta-barrel core" evidence="8">
    <location>
        <begin position="146"/>
        <end position="299"/>
    </location>
</feature>
<evidence type="ECO:0000256" key="6">
    <source>
        <dbReference type="SAM" id="Coils"/>
    </source>
</evidence>
<evidence type="ECO:0000256" key="5">
    <source>
        <dbReference type="PIRNR" id="PIRNR038471"/>
    </source>
</evidence>
<gene>
    <name evidence="10" type="ORF">A5880_001716</name>
    <name evidence="9" type="ORF">A5880_001799</name>
</gene>
<evidence type="ECO:0000313" key="11">
    <source>
        <dbReference type="Proteomes" id="UP000195139"/>
    </source>
</evidence>
<keyword evidence="3 5" id="KW-0133">Cell shape</keyword>
<keyword evidence="6" id="KW-0175">Coiled coil</keyword>
<dbReference type="EMBL" id="NGLE01000002">
    <property type="protein sequence ID" value="OTO08716.1"/>
    <property type="molecule type" value="Genomic_DNA"/>
</dbReference>
<keyword evidence="11" id="KW-1185">Reference proteome</keyword>
<dbReference type="GO" id="GO:0005886">
    <property type="term" value="C:plasma membrane"/>
    <property type="evidence" value="ECO:0007669"/>
    <property type="project" value="TreeGrafter"/>
</dbReference>
<evidence type="ECO:0000256" key="3">
    <source>
        <dbReference type="ARBA" id="ARBA00022960"/>
    </source>
</evidence>
<evidence type="ECO:0000256" key="4">
    <source>
        <dbReference type="ARBA" id="ARBA00032089"/>
    </source>
</evidence>
<dbReference type="InterPro" id="IPR042175">
    <property type="entry name" value="Cell/Rod_MreC_2"/>
</dbReference>
<evidence type="ECO:0000313" key="10">
    <source>
        <dbReference type="EMBL" id="OTO08716.1"/>
    </source>
</evidence>
<dbReference type="InterPro" id="IPR007221">
    <property type="entry name" value="MreC"/>
</dbReference>
<organism evidence="10">
    <name type="scientific">Candidatus Enterococcus mansonii</name>
    <dbReference type="NCBI Taxonomy" id="1834181"/>
    <lineage>
        <taxon>Bacteria</taxon>
        <taxon>Bacillati</taxon>
        <taxon>Bacillota</taxon>
        <taxon>Bacilli</taxon>
        <taxon>Lactobacillales</taxon>
        <taxon>Enterococcaceae</taxon>
        <taxon>Enterococcus</taxon>
    </lineage>
</organism>
<dbReference type="Proteomes" id="UP000195139">
    <property type="component" value="Unassembled WGS sequence"/>
</dbReference>
<proteinExistence type="inferred from homology"/>
<reference evidence="9 11" key="2">
    <citation type="submission" date="2018-07" db="EMBL/GenBank/DDBJ databases">
        <title>The Genome Sequence of Enterococcus sp. DIV0659b.</title>
        <authorList>
            <consortium name="The Broad Institute Genomics Platform"/>
            <consortium name="The Broad Institute Genomic Center for Infectious Diseases"/>
            <person name="Earl A."/>
            <person name="Manson A."/>
            <person name="Schwartman J."/>
            <person name="Gilmore M."/>
            <person name="Abouelleil A."/>
            <person name="Cao P."/>
            <person name="Chapman S."/>
            <person name="Cusick C."/>
            <person name="Shea T."/>
            <person name="Young S."/>
            <person name="Neafsey D."/>
            <person name="Nusbaum C."/>
            <person name="Birren B."/>
        </authorList>
    </citation>
    <scope>NUCLEOTIDE SEQUENCE [LARGE SCALE GENOMIC DNA]</scope>
    <source>
        <strain evidence="9 11">4G2_DIV0659</strain>
    </source>
</reference>
<feature type="transmembrane region" description="Helical" evidence="7">
    <location>
        <begin position="30"/>
        <end position="49"/>
    </location>
</feature>
<dbReference type="OrthoDB" id="9792313at2"/>
<evidence type="ECO:0000256" key="7">
    <source>
        <dbReference type="SAM" id="Phobius"/>
    </source>
</evidence>
<feature type="coiled-coil region" evidence="6">
    <location>
        <begin position="109"/>
        <end position="136"/>
    </location>
</feature>
<dbReference type="InterPro" id="IPR042177">
    <property type="entry name" value="Cell/Rod_1"/>
</dbReference>
<keyword evidence="7" id="KW-1133">Transmembrane helix</keyword>
<accession>A0A242CET1</accession>
<dbReference type="PANTHER" id="PTHR34138">
    <property type="entry name" value="CELL SHAPE-DETERMINING PROTEIN MREC"/>
    <property type="match status" value="1"/>
</dbReference>
<comment type="caution">
    <text evidence="10">The sequence shown here is derived from an EMBL/GenBank/DDBJ whole genome shotgun (WGS) entry which is preliminary data.</text>
</comment>
<comment type="function">
    <text evidence="5">Involved in formation and maintenance of cell shape.</text>
</comment>
<dbReference type="Gene3D" id="2.40.10.350">
    <property type="entry name" value="Rod shape-determining protein MreC, domain 2"/>
    <property type="match status" value="1"/>
</dbReference>
<dbReference type="PIRSF" id="PIRSF038471">
    <property type="entry name" value="MreC"/>
    <property type="match status" value="1"/>
</dbReference>
<dbReference type="Gene3D" id="2.40.10.340">
    <property type="entry name" value="Rod shape-determining protein MreC, domain 1"/>
    <property type="match status" value="1"/>
</dbReference>
<keyword evidence="7" id="KW-0812">Transmembrane</keyword>
<dbReference type="AlphaFoldDB" id="A0A242CET1"/>
<dbReference type="InterPro" id="IPR055342">
    <property type="entry name" value="MreC_beta-barrel_core"/>
</dbReference>
<evidence type="ECO:0000313" key="9">
    <source>
        <dbReference type="EMBL" id="MEI5994241.1"/>
    </source>
</evidence>
<dbReference type="STRING" id="1834181.A5880_001716"/>
<keyword evidence="7" id="KW-0472">Membrane</keyword>
<reference evidence="10" key="1">
    <citation type="submission" date="2017-05" db="EMBL/GenBank/DDBJ databases">
        <title>The Genome Sequence of Enterococcus sp. 4G2_DIV0659.</title>
        <authorList>
            <consortium name="The Broad Institute Genomics Platform"/>
            <consortium name="The Broad Institute Genomic Center for Infectious Diseases"/>
            <person name="Earl A."/>
            <person name="Manson A."/>
            <person name="Schwartman J."/>
            <person name="Gilmore M."/>
            <person name="Abouelleil A."/>
            <person name="Cao P."/>
            <person name="Chapman S."/>
            <person name="Cusick C."/>
            <person name="Shea T."/>
            <person name="Young S."/>
            <person name="Neafsey D."/>
            <person name="Nusbaum C."/>
            <person name="Birren B."/>
        </authorList>
    </citation>
    <scope>NUCLEOTIDE SEQUENCE [LARGE SCALE GENOMIC DNA]</scope>
    <source>
        <strain evidence="10">4G2_DIV0659</strain>
    </source>
</reference>